<sequence>MLDPGKWAAIVEGGAHFGTDLVALMLLFNFAAILCQYLSARIGVVTGRDLAQICSSEYDKYTCVLLGVQTELSVILLDLTMVLGIAHGLNLLLGLDLSTSVFLAAADAVLYPLFAGLLENKANFLCISMAGVLLLSYVLGVLISQPETPLSVNWMLTKLSGDSVFTLMSLLGATIMPHNFYLHSSIIRQRQGWLKISKGTLCHYHFFATSCIFCGIYLVNFVLMNSAANVFHSTGLVLLTFQDAMDQVFRSPVAPFVFLLVLFLSSQITALTWNLSGQVVLHDFLKLDIPNWLHRATIRIISMVPALFCVWTSGAEGIYQLLIFTQVMVALLLPSSVIPLFRVASSRSIMGVHKISQFLEFLVLITFGGMLVLKLMFVVEMIFGNSDWAGNLRWNIGSSASVHFVVLLITACASLCLLLWLLATPLKSASSRSDAQVWSCDKQKVSASFIEGEENEINEIRYHGEGPGPEAGIDSSSGKSPQKVNHIHLLQILILICLRPIVESDQEIHSGTVQENPSNITFPSPAICHQEESASTDGSLALSNVPKEVPSNDLLGTKTLMIESPAPPEKTVGIEGDLPTEKNDDEGDTWEAEESSKDVPESTSSFMSDGSGSFRSLSGKSDESGNGPGSLSKLVGLGRAARRQLASALDEFWGQLYDFHGQMTQEAKAKKLDILLGVGVDSKPISSLKVDPTVKEFSGFIPSVGGRGSDSMLTSSFYDSPKQQRVQNSDSAYGVQRGSSQLWSNHKQLLDAYVQNSNRIVHDTGERRYSSLRIPSEDSGERRYSSLRIPSEDSGERRYSSLHIPSEDFGERRYSSLHIPADDSGERRYSSLRIPSEDSGERRYSSLRIPSEDSGERRYSSLRIPSEDSGERRYSSLRIPSEDSGERRYSSLRIPSEDSGERRYSSLRTTPSSDAWNYQPNTVHGCDIAHLSRIARERNSDYLNGQREYPAPKSPSLVPTTYVDSLAFAMGQQLQNDTSSVQVSGYQNFTVSRNSPLQSERSYYGASSSGPVDSVVMSANAKKYHSLPDISGLSVPLRDQYMANKGTQWDGSSGYKSSVGRASYEPSLYSNSGSRVGAPLAFDELSPSNVYRDAFPLQLNSSSNTGSLWSRQPFEQFGVTDKSRTVGEGLGNRSNANSQEATSIVNSEAKLLQSFRLCIVKLLKLEGSEWLFRPNDGADEDLIDRVAAREKFLCEAEAKTREIQMAESQYLSPERKVPNTMKNDDSGYNNFLISSVPNCGDGCIWRVDLIVSFGVWCIHRILGLSLMESRPELWGKYTYVLNRLQGVIDLAFSRPRSPMTPCFCLQIPSGHQQRSSPPMSNGMLPPTAKPGRGKCTTAAMLLDIIKDVETAISCRKGRTGTAAGDVAFPKGKENLASVLKRYKRRLANKPAGNHDTSGSRKVATSAPYGS</sequence>
<reference evidence="2" key="1">
    <citation type="journal article" date="2023" name="G3 (Bethesda)">
        <title>Genome assembly and association tests identify interacting loci associated with vigor, precocity, and sex in interspecific pistachio rootstocks.</title>
        <authorList>
            <person name="Palmer W."/>
            <person name="Jacygrad E."/>
            <person name="Sagayaradj S."/>
            <person name="Cavanaugh K."/>
            <person name="Han R."/>
            <person name="Bertier L."/>
            <person name="Beede B."/>
            <person name="Kafkas S."/>
            <person name="Golino D."/>
            <person name="Preece J."/>
            <person name="Michelmore R."/>
        </authorList>
    </citation>
    <scope>NUCLEOTIDE SEQUENCE [LARGE SCALE GENOMIC DNA]</scope>
</reference>
<proteinExistence type="predicted"/>
<accession>A0ACC1AQ31</accession>
<evidence type="ECO:0000313" key="1">
    <source>
        <dbReference type="EMBL" id="KAJ0088743.1"/>
    </source>
</evidence>
<name>A0ACC1AQ31_9ROSI</name>
<dbReference type="EMBL" id="CM047905">
    <property type="protein sequence ID" value="KAJ0088743.1"/>
    <property type="molecule type" value="Genomic_DNA"/>
</dbReference>
<keyword evidence="2" id="KW-1185">Reference proteome</keyword>
<evidence type="ECO:0000313" key="2">
    <source>
        <dbReference type="Proteomes" id="UP001164250"/>
    </source>
</evidence>
<protein>
    <submittedName>
        <fullName evidence="1">Uncharacterized protein</fullName>
    </submittedName>
</protein>
<gene>
    <name evidence="1" type="ORF">Patl1_32111</name>
</gene>
<organism evidence="1 2">
    <name type="scientific">Pistacia atlantica</name>
    <dbReference type="NCBI Taxonomy" id="434234"/>
    <lineage>
        <taxon>Eukaryota</taxon>
        <taxon>Viridiplantae</taxon>
        <taxon>Streptophyta</taxon>
        <taxon>Embryophyta</taxon>
        <taxon>Tracheophyta</taxon>
        <taxon>Spermatophyta</taxon>
        <taxon>Magnoliopsida</taxon>
        <taxon>eudicotyledons</taxon>
        <taxon>Gunneridae</taxon>
        <taxon>Pentapetalae</taxon>
        <taxon>rosids</taxon>
        <taxon>malvids</taxon>
        <taxon>Sapindales</taxon>
        <taxon>Anacardiaceae</taxon>
        <taxon>Pistacia</taxon>
    </lineage>
</organism>
<dbReference type="Proteomes" id="UP001164250">
    <property type="component" value="Chromosome 9"/>
</dbReference>
<comment type="caution">
    <text evidence="1">The sequence shown here is derived from an EMBL/GenBank/DDBJ whole genome shotgun (WGS) entry which is preliminary data.</text>
</comment>